<keyword evidence="1" id="KW-0732">Signal</keyword>
<organism evidence="2 3">
    <name type="scientific">Thiopseudomonas alkaliphila</name>
    <dbReference type="NCBI Taxonomy" id="1697053"/>
    <lineage>
        <taxon>Bacteria</taxon>
        <taxon>Pseudomonadati</taxon>
        <taxon>Pseudomonadota</taxon>
        <taxon>Gammaproteobacteria</taxon>
        <taxon>Pseudomonadales</taxon>
        <taxon>Pseudomonadaceae</taxon>
        <taxon>Thiopseudomonas</taxon>
    </lineage>
</organism>
<reference evidence="2" key="1">
    <citation type="submission" date="2020-06" db="EMBL/GenBank/DDBJ databases">
        <authorList>
            <person name="Dong N."/>
        </authorList>
    </citation>
    <scope>NUCLEOTIDE SEQUENCE</scope>
    <source>
        <strain evidence="2">DF46-2-2</strain>
    </source>
</reference>
<sequence>MHKSPHSGLIKTLALAWLTLNLFCTALPASASSTHRCGSKLVSLGDSAYTVNQVCGTPLSIDELGYTVMRDNYGYRYEVKVEEWSYGPKNGMYYFLRFTDGKLSAIKSSR</sequence>
<dbReference type="Pfam" id="PF11006">
    <property type="entry name" value="DUF2845"/>
    <property type="match status" value="1"/>
</dbReference>
<dbReference type="RefSeq" id="WP_286593208.1">
    <property type="nucleotide sequence ID" value="NZ_JACANB010000002.1"/>
</dbReference>
<dbReference type="InterPro" id="IPR021268">
    <property type="entry name" value="DUF2845"/>
</dbReference>
<gene>
    <name evidence="2" type="ORF">HX099_03230</name>
</gene>
<dbReference type="EMBL" id="JACANB010000002">
    <property type="protein sequence ID" value="MDM1695681.1"/>
    <property type="molecule type" value="Genomic_DNA"/>
</dbReference>
<name>A0AAW7DSG1_9GAMM</name>
<evidence type="ECO:0000313" key="3">
    <source>
        <dbReference type="Proteomes" id="UP001173465"/>
    </source>
</evidence>
<dbReference type="Proteomes" id="UP001173465">
    <property type="component" value="Unassembled WGS sequence"/>
</dbReference>
<proteinExistence type="predicted"/>
<comment type="caution">
    <text evidence="2">The sequence shown here is derived from an EMBL/GenBank/DDBJ whole genome shotgun (WGS) entry which is preliminary data.</text>
</comment>
<evidence type="ECO:0000313" key="2">
    <source>
        <dbReference type="EMBL" id="MDM1695681.1"/>
    </source>
</evidence>
<accession>A0AAW7DSG1</accession>
<feature type="chain" id="PRO_5043499225" evidence="1">
    <location>
        <begin position="32"/>
        <end position="110"/>
    </location>
</feature>
<dbReference type="AlphaFoldDB" id="A0AAW7DSG1"/>
<protein>
    <submittedName>
        <fullName evidence="2">DUF2845 domain-containing protein</fullName>
    </submittedName>
</protein>
<evidence type="ECO:0000256" key="1">
    <source>
        <dbReference type="SAM" id="SignalP"/>
    </source>
</evidence>
<feature type="signal peptide" evidence="1">
    <location>
        <begin position="1"/>
        <end position="31"/>
    </location>
</feature>
<reference evidence="2" key="2">
    <citation type="journal article" date="2022" name="Sci. Total Environ.">
        <title>Prevalence, transmission, and molecular epidemiology of tet(X)-positive bacteria among humans, animals, and environmental niches in China: An epidemiological, and genomic-based study.</title>
        <authorList>
            <person name="Dong N."/>
            <person name="Zeng Y."/>
            <person name="Cai C."/>
            <person name="Sun C."/>
            <person name="Lu J."/>
            <person name="Liu C."/>
            <person name="Zhou H."/>
            <person name="Sun Q."/>
            <person name="Shu L."/>
            <person name="Wang H."/>
            <person name="Wang Y."/>
            <person name="Wang S."/>
            <person name="Wu C."/>
            <person name="Chan E.W."/>
            <person name="Chen G."/>
            <person name="Shen Z."/>
            <person name="Chen S."/>
            <person name="Zhang R."/>
        </authorList>
    </citation>
    <scope>NUCLEOTIDE SEQUENCE</scope>
    <source>
        <strain evidence="2">DF46-2-2</strain>
    </source>
</reference>